<dbReference type="EMBL" id="CATKSN020000184">
    <property type="protein sequence ID" value="CAI9149228.1"/>
    <property type="molecule type" value="Genomic_DNA"/>
</dbReference>
<evidence type="ECO:0000313" key="3">
    <source>
        <dbReference type="Proteomes" id="UP001176941"/>
    </source>
</evidence>
<accession>A0ABN8XIL2</accession>
<feature type="region of interest" description="Disordered" evidence="1">
    <location>
        <begin position="1"/>
        <end position="25"/>
    </location>
</feature>
<reference evidence="2" key="1">
    <citation type="submission" date="2023-04" db="EMBL/GenBank/DDBJ databases">
        <authorList>
            <consortium name="ELIXIR-Norway"/>
        </authorList>
    </citation>
    <scope>NUCLEOTIDE SEQUENCE [LARGE SCALE GENOMIC DNA]</scope>
</reference>
<feature type="compositionally biased region" description="Basic and acidic residues" evidence="1">
    <location>
        <begin position="297"/>
        <end position="308"/>
    </location>
</feature>
<keyword evidence="3" id="KW-1185">Reference proteome</keyword>
<evidence type="ECO:0000256" key="1">
    <source>
        <dbReference type="SAM" id="MobiDB-lite"/>
    </source>
</evidence>
<evidence type="ECO:0000313" key="2">
    <source>
        <dbReference type="EMBL" id="CAI9149228.1"/>
    </source>
</evidence>
<proteinExistence type="predicted"/>
<sequence>MKLNSPSADHSVIRLKQPPPLKGEASLQLPNAASAALGTPSCIFRRRHRGARFFVAKSASQPETPPYTVARHDPREILYNTALYASRLRQVSLLATLPPSPPRQHAWHCNRVLTQCVVQPSQGVLSFSFVPERHAPGYETYVATRQEANAEWRGARDASSLRFHPLTTGERRLGGALADLRRQSRQENCIEGPRTHVVPVPGHIAVRPVAAAQNGHLFPSLLETVGQQRAASLLRLRAEGADNSDSSHAVPEVKTVQQKQTGGQSLERNLQGAVAVSLKDSAGEGTGVHGRTPGPPTRKELSHNTETHDFQRCKEENLQIEATGDVARGRANRLLSTAVN</sequence>
<dbReference type="Proteomes" id="UP001176941">
    <property type="component" value="Unassembled WGS sequence"/>
</dbReference>
<comment type="caution">
    <text evidence="2">The sequence shown here is derived from an EMBL/GenBank/DDBJ whole genome shotgun (WGS) entry which is preliminary data.</text>
</comment>
<gene>
    <name evidence="2" type="ORF">MRATA1EN1_LOCUS30846</name>
</gene>
<organism evidence="2 3">
    <name type="scientific">Rangifer tarandus platyrhynchus</name>
    <name type="common">Svalbard reindeer</name>
    <dbReference type="NCBI Taxonomy" id="3082113"/>
    <lineage>
        <taxon>Eukaryota</taxon>
        <taxon>Metazoa</taxon>
        <taxon>Chordata</taxon>
        <taxon>Craniata</taxon>
        <taxon>Vertebrata</taxon>
        <taxon>Euteleostomi</taxon>
        <taxon>Mammalia</taxon>
        <taxon>Eutheria</taxon>
        <taxon>Laurasiatheria</taxon>
        <taxon>Artiodactyla</taxon>
        <taxon>Ruminantia</taxon>
        <taxon>Pecora</taxon>
        <taxon>Cervidae</taxon>
        <taxon>Odocoileinae</taxon>
        <taxon>Rangifer</taxon>
    </lineage>
</organism>
<feature type="region of interest" description="Disordered" evidence="1">
    <location>
        <begin position="239"/>
        <end position="308"/>
    </location>
</feature>
<protein>
    <submittedName>
        <fullName evidence="2">Uncharacterized protein</fullName>
    </submittedName>
</protein>
<feature type="compositionally biased region" description="Polar residues" evidence="1">
    <location>
        <begin position="255"/>
        <end position="268"/>
    </location>
</feature>
<name>A0ABN8XIL2_RANTA</name>